<dbReference type="InParanoid" id="A0A7E5VRL1"/>
<evidence type="ECO:0000256" key="3">
    <source>
        <dbReference type="ARBA" id="ARBA00022692"/>
    </source>
</evidence>
<evidence type="ECO:0000256" key="4">
    <source>
        <dbReference type="ARBA" id="ARBA00022725"/>
    </source>
</evidence>
<proteinExistence type="inferred from homology"/>
<dbReference type="PANTHER" id="PTHR21137:SF44">
    <property type="entry name" value="ODORANT RECEPTOR 13A-RELATED"/>
    <property type="match status" value="1"/>
</dbReference>
<dbReference type="GO" id="GO:0005886">
    <property type="term" value="C:plasma membrane"/>
    <property type="evidence" value="ECO:0007669"/>
    <property type="project" value="UniProtKB-SubCell"/>
</dbReference>
<dbReference type="FunCoup" id="A0A7E5VRL1">
    <property type="interactions" value="23"/>
</dbReference>
<dbReference type="GO" id="GO:0004984">
    <property type="term" value="F:olfactory receptor activity"/>
    <property type="evidence" value="ECO:0007669"/>
    <property type="project" value="InterPro"/>
</dbReference>
<dbReference type="InterPro" id="IPR004117">
    <property type="entry name" value="7tm6_olfct_rcpt"/>
</dbReference>
<gene>
    <name evidence="11" type="primary">LOC113495969</name>
</gene>
<protein>
    <recommendedName>
        <fullName evidence="9">Odorant receptor</fullName>
    </recommendedName>
</protein>
<accession>A0A7E5VRL1</accession>
<dbReference type="KEGG" id="tnl:113495969"/>
<feature type="transmembrane region" description="Helical" evidence="9">
    <location>
        <begin position="140"/>
        <end position="162"/>
    </location>
</feature>
<evidence type="ECO:0000313" key="10">
    <source>
        <dbReference type="Proteomes" id="UP000322000"/>
    </source>
</evidence>
<dbReference type="GeneID" id="113495969"/>
<dbReference type="AlphaFoldDB" id="A0A7E5VRL1"/>
<comment type="similarity">
    <text evidence="9">Belongs to the insect chemoreceptor superfamily. Heteromeric odorant receptor channel (TC 1.A.69) family.</text>
</comment>
<keyword evidence="4 9" id="KW-0552">Olfaction</keyword>
<evidence type="ECO:0000256" key="7">
    <source>
        <dbReference type="ARBA" id="ARBA00023170"/>
    </source>
</evidence>
<comment type="caution">
    <text evidence="9">Lacks conserved residue(s) required for the propagation of feature annotation.</text>
</comment>
<keyword evidence="8 9" id="KW-0807">Transducer</keyword>
<keyword evidence="5 9" id="KW-1133">Transmembrane helix</keyword>
<dbReference type="Pfam" id="PF02949">
    <property type="entry name" value="7tm_6"/>
    <property type="match status" value="1"/>
</dbReference>
<keyword evidence="2 9" id="KW-0716">Sensory transduction</keyword>
<dbReference type="Proteomes" id="UP000322000">
    <property type="component" value="Chromosome 7"/>
</dbReference>
<evidence type="ECO:0000256" key="6">
    <source>
        <dbReference type="ARBA" id="ARBA00023136"/>
    </source>
</evidence>
<dbReference type="RefSeq" id="XP_026730791.1">
    <property type="nucleotide sequence ID" value="XM_026874990.1"/>
</dbReference>
<keyword evidence="6 9" id="KW-0472">Membrane</keyword>
<sequence length="405" mass="46825">MSKILLFDKSLEKLNIPFKYSGMNLQNKITGPMDIIKHRSLYTFNTMWMISAIAASIYYMYIGIVTDKSFIEITSVAPCTTFSVLAFIKSISHLVYEDDVQEIIALLRGLEMKENDREINKKKQEIIDEETGFLNAVINVLYVLNFSMIIVFDLTPLILIALKYHKTNEFEMMLPYMDVFCCIPSKLVYWPLAYIHQIWSECIVLLEMGAADCLFFTCCTYIRIQFKLLSHDFEAIISSRSISNGVFNEEQFRQEFAKLVQWHQVLIHSTDVVEIIYSKSTLCNLVSSSFLICLTGFNVTIVDDIETIITFLTFLFMGLLQVFFLCFYGDMLMSASMEISNAVYYCQWYYAYPRVVRELIIVQTRAQQPCKLTASGFADVNLKAFMRVLSSAWSYFALLQTVYSD</sequence>
<feature type="transmembrane region" description="Helical" evidence="9">
    <location>
        <begin position="308"/>
        <end position="328"/>
    </location>
</feature>
<evidence type="ECO:0000256" key="5">
    <source>
        <dbReference type="ARBA" id="ARBA00022989"/>
    </source>
</evidence>
<feature type="transmembrane region" description="Helical" evidence="9">
    <location>
        <begin position="41"/>
        <end position="61"/>
    </location>
</feature>
<dbReference type="PANTHER" id="PTHR21137">
    <property type="entry name" value="ODORANT RECEPTOR"/>
    <property type="match status" value="1"/>
</dbReference>
<keyword evidence="7 9" id="KW-0675">Receptor</keyword>
<evidence type="ECO:0000256" key="2">
    <source>
        <dbReference type="ARBA" id="ARBA00022606"/>
    </source>
</evidence>
<reference evidence="11" key="1">
    <citation type="submission" date="2025-08" db="UniProtKB">
        <authorList>
            <consortium name="RefSeq"/>
        </authorList>
    </citation>
    <scope>IDENTIFICATION</scope>
</reference>
<evidence type="ECO:0000313" key="11">
    <source>
        <dbReference type="RefSeq" id="XP_026730791.1"/>
    </source>
</evidence>
<evidence type="ECO:0000256" key="9">
    <source>
        <dbReference type="RuleBase" id="RU351113"/>
    </source>
</evidence>
<dbReference type="GO" id="GO:0005549">
    <property type="term" value="F:odorant binding"/>
    <property type="evidence" value="ECO:0007669"/>
    <property type="project" value="InterPro"/>
</dbReference>
<dbReference type="GO" id="GO:0007165">
    <property type="term" value="P:signal transduction"/>
    <property type="evidence" value="ECO:0007669"/>
    <property type="project" value="UniProtKB-KW"/>
</dbReference>
<dbReference type="OrthoDB" id="8185860at2759"/>
<evidence type="ECO:0000256" key="8">
    <source>
        <dbReference type="ARBA" id="ARBA00023224"/>
    </source>
</evidence>
<keyword evidence="10" id="KW-1185">Reference proteome</keyword>
<comment type="subcellular location">
    <subcellularLocation>
        <location evidence="9">Cell membrane</location>
        <topology evidence="9">Multi-pass membrane protein</topology>
    </subcellularLocation>
    <subcellularLocation>
        <location evidence="1">Membrane</location>
        <topology evidence="1">Multi-pass membrane protein</topology>
    </subcellularLocation>
</comment>
<evidence type="ECO:0000256" key="1">
    <source>
        <dbReference type="ARBA" id="ARBA00004141"/>
    </source>
</evidence>
<organism evidence="10 11">
    <name type="scientific">Trichoplusia ni</name>
    <name type="common">Cabbage looper</name>
    <dbReference type="NCBI Taxonomy" id="7111"/>
    <lineage>
        <taxon>Eukaryota</taxon>
        <taxon>Metazoa</taxon>
        <taxon>Ecdysozoa</taxon>
        <taxon>Arthropoda</taxon>
        <taxon>Hexapoda</taxon>
        <taxon>Insecta</taxon>
        <taxon>Pterygota</taxon>
        <taxon>Neoptera</taxon>
        <taxon>Endopterygota</taxon>
        <taxon>Lepidoptera</taxon>
        <taxon>Glossata</taxon>
        <taxon>Ditrysia</taxon>
        <taxon>Noctuoidea</taxon>
        <taxon>Noctuidae</taxon>
        <taxon>Plusiinae</taxon>
        <taxon>Trichoplusia</taxon>
    </lineage>
</organism>
<feature type="transmembrane region" description="Helical" evidence="9">
    <location>
        <begin position="282"/>
        <end position="302"/>
    </location>
</feature>
<name>A0A7E5VRL1_TRINI</name>
<dbReference type="CTD" id="100127034"/>
<keyword evidence="3 9" id="KW-0812">Transmembrane</keyword>